<dbReference type="Proteomes" id="UP001596292">
    <property type="component" value="Unassembled WGS sequence"/>
</dbReference>
<comment type="caution">
    <text evidence="2">The sequence shown here is derived from an EMBL/GenBank/DDBJ whole genome shotgun (WGS) entry which is preliminary data.</text>
</comment>
<accession>A0ABW2BR57</accession>
<evidence type="ECO:0000256" key="1">
    <source>
        <dbReference type="SAM" id="SignalP"/>
    </source>
</evidence>
<feature type="signal peptide" evidence="1">
    <location>
        <begin position="1"/>
        <end position="19"/>
    </location>
</feature>
<protein>
    <submittedName>
        <fullName evidence="2">Uncharacterized protein</fullName>
    </submittedName>
</protein>
<sequence>MRIAAPALAVALLASPVLADEIGLVGEATIGSASRHVTLRLACDPAHAGLSAALTIPRFADLSSTFDVDAFTGASGTTKPLTAIRVVGANGVRSMIAPATGAVAADPATSFTLTVAGPKRTENPLRGIAPGFAQPGARIVWTQSSPRAGDASVIATFLVTDATAIRNVVEPCAAGSMP</sequence>
<keyword evidence="1" id="KW-0732">Signal</keyword>
<name>A0ABW2BR57_9HYPH</name>
<evidence type="ECO:0000313" key="2">
    <source>
        <dbReference type="EMBL" id="MFC6792075.1"/>
    </source>
</evidence>
<proteinExistence type="predicted"/>
<dbReference type="EMBL" id="JBHSWN010000001">
    <property type="protein sequence ID" value="MFC6792075.1"/>
    <property type="molecule type" value="Genomic_DNA"/>
</dbReference>
<evidence type="ECO:0000313" key="3">
    <source>
        <dbReference type="Proteomes" id="UP001596292"/>
    </source>
</evidence>
<dbReference type="RefSeq" id="WP_378973585.1">
    <property type="nucleotide sequence ID" value="NZ_JBHSWN010000001.1"/>
</dbReference>
<feature type="chain" id="PRO_5045889570" evidence="1">
    <location>
        <begin position="20"/>
        <end position="178"/>
    </location>
</feature>
<keyword evidence="3" id="KW-1185">Reference proteome</keyword>
<organism evidence="2 3">
    <name type="scientific">Methylobacterium komagatae</name>
    <dbReference type="NCBI Taxonomy" id="374425"/>
    <lineage>
        <taxon>Bacteria</taxon>
        <taxon>Pseudomonadati</taxon>
        <taxon>Pseudomonadota</taxon>
        <taxon>Alphaproteobacteria</taxon>
        <taxon>Hyphomicrobiales</taxon>
        <taxon>Methylobacteriaceae</taxon>
        <taxon>Methylobacterium</taxon>
    </lineage>
</organism>
<reference evidence="3" key="1">
    <citation type="journal article" date="2019" name="Int. J. Syst. Evol. Microbiol.">
        <title>The Global Catalogue of Microorganisms (GCM) 10K type strain sequencing project: providing services to taxonomists for standard genome sequencing and annotation.</title>
        <authorList>
            <consortium name="The Broad Institute Genomics Platform"/>
            <consortium name="The Broad Institute Genome Sequencing Center for Infectious Disease"/>
            <person name="Wu L."/>
            <person name="Ma J."/>
        </authorList>
    </citation>
    <scope>NUCLEOTIDE SEQUENCE [LARGE SCALE GENOMIC DNA]</scope>
    <source>
        <strain evidence="3">CCUG 48316</strain>
    </source>
</reference>
<gene>
    <name evidence="2" type="ORF">ACFQE0_22345</name>
</gene>